<dbReference type="InterPro" id="IPR038726">
    <property type="entry name" value="PDDEXK_AddAB-type"/>
</dbReference>
<name>A0A0F9F2V1_9ZZZZ</name>
<organism evidence="2">
    <name type="scientific">marine sediment metagenome</name>
    <dbReference type="NCBI Taxonomy" id="412755"/>
    <lineage>
        <taxon>unclassified sequences</taxon>
        <taxon>metagenomes</taxon>
        <taxon>ecological metagenomes</taxon>
    </lineage>
</organism>
<reference evidence="2" key="1">
    <citation type="journal article" date="2015" name="Nature">
        <title>Complex archaea that bridge the gap between prokaryotes and eukaryotes.</title>
        <authorList>
            <person name="Spang A."/>
            <person name="Saw J.H."/>
            <person name="Jorgensen S.L."/>
            <person name="Zaremba-Niedzwiedzka K."/>
            <person name="Martijn J."/>
            <person name="Lind A.E."/>
            <person name="van Eijk R."/>
            <person name="Schleper C."/>
            <person name="Guy L."/>
            <person name="Ettema T.J."/>
        </authorList>
    </citation>
    <scope>NUCLEOTIDE SEQUENCE</scope>
</reference>
<dbReference type="EMBL" id="LAZR01032201">
    <property type="protein sequence ID" value="KKL51575.1"/>
    <property type="molecule type" value="Genomic_DNA"/>
</dbReference>
<evidence type="ECO:0000313" key="2">
    <source>
        <dbReference type="EMBL" id="KKL51575.1"/>
    </source>
</evidence>
<protein>
    <recommendedName>
        <fullName evidence="1">PD-(D/E)XK endonuclease-like domain-containing protein</fullName>
    </recommendedName>
</protein>
<feature type="domain" description="PD-(D/E)XK endonuclease-like" evidence="1">
    <location>
        <begin position="34"/>
        <end position="245"/>
    </location>
</feature>
<dbReference type="Pfam" id="PF12705">
    <property type="entry name" value="PDDEXK_1"/>
    <property type="match status" value="1"/>
</dbReference>
<dbReference type="AlphaFoldDB" id="A0A0F9F2V1"/>
<comment type="caution">
    <text evidence="2">The sequence shown here is derived from an EMBL/GenBank/DDBJ whole genome shotgun (WGS) entry which is preliminary data.</text>
</comment>
<accession>A0A0F9F2V1</accession>
<sequence>MLPSWPDCARRTAGKQYKKMIEGFGFELRQLKPSVGAAVGTAVHRAATELMRRKRDGNSATDGVLETAIAAFHEEIAPGAVWDDTTPNTLTARTQIERLTAAYLPIVAEREPVLIEEQFKASVGGGWILTGQIDLCDAQNELDDLKTGALARPYIQQLGGYIMLLERHGHEVKKAGTTFIKRARVAKPQPVPVRTYFDLEPARHSAWAVIQEIRRAVEAFAERGDPYKLQANPMSLMCSEKYCPAWGTDFCNVHLKG</sequence>
<proteinExistence type="predicted"/>
<evidence type="ECO:0000259" key="1">
    <source>
        <dbReference type="Pfam" id="PF12705"/>
    </source>
</evidence>
<gene>
    <name evidence="2" type="ORF">LCGC14_2294150</name>
</gene>